<sequence length="262" mass="30345">MLRWQVNFLKYSVFAFISISHSVFARAATEIFPDEYKQKIDIAVMRNAVDRPALLATISWVAQLAQSTRDATIMAELARLEYANAEVETEKRKRIELYKICIDTANKSLAVNPDEVGALYWKAIAMGKLSEETGILNAFRMTRAMERLFLRVITLNENYDHAGGHKALGRMYYKLPSFPISFGSNEKALFHLKKAYELYPNDVIVRAFYAELLFDMGQKHEARKHAEFILATSVEKENNFRYHRFIEIARNIVKKDKFLMAR</sequence>
<dbReference type="AlphaFoldDB" id="A0A1I3XHT9"/>
<name>A0A1I3XHT9_9PROT</name>
<feature type="signal peptide" evidence="1">
    <location>
        <begin position="1"/>
        <end position="27"/>
    </location>
</feature>
<organism evidence="2 3">
    <name type="scientific">Nitrosomonas aestuarii</name>
    <dbReference type="NCBI Taxonomy" id="52441"/>
    <lineage>
        <taxon>Bacteria</taxon>
        <taxon>Pseudomonadati</taxon>
        <taxon>Pseudomonadota</taxon>
        <taxon>Betaproteobacteria</taxon>
        <taxon>Nitrosomonadales</taxon>
        <taxon>Nitrosomonadaceae</taxon>
        <taxon>Nitrosomonas</taxon>
    </lineage>
</organism>
<feature type="chain" id="PRO_5011744866" evidence="1">
    <location>
        <begin position="28"/>
        <end position="262"/>
    </location>
</feature>
<evidence type="ECO:0000313" key="3">
    <source>
        <dbReference type="Proteomes" id="UP000199533"/>
    </source>
</evidence>
<dbReference type="OrthoDB" id="9812424at2"/>
<dbReference type="EMBL" id="FOSP01000001">
    <property type="protein sequence ID" value="SFK18631.1"/>
    <property type="molecule type" value="Genomic_DNA"/>
</dbReference>
<keyword evidence="3" id="KW-1185">Reference proteome</keyword>
<dbReference type="Pfam" id="PF16811">
    <property type="entry name" value="TAtT"/>
    <property type="match status" value="1"/>
</dbReference>
<dbReference type="STRING" id="52441.SAMN05216302_1001281"/>
<protein>
    <submittedName>
        <fullName evidence="2">TRAP transporter T-component</fullName>
    </submittedName>
</protein>
<reference evidence="3" key="1">
    <citation type="submission" date="2016-10" db="EMBL/GenBank/DDBJ databases">
        <authorList>
            <person name="Varghese N."/>
            <person name="Submissions S."/>
        </authorList>
    </citation>
    <scope>NUCLEOTIDE SEQUENCE [LARGE SCALE GENOMIC DNA]</scope>
    <source>
        <strain evidence="3">Nm69</strain>
    </source>
</reference>
<dbReference type="RefSeq" id="WP_090696597.1">
    <property type="nucleotide sequence ID" value="NZ_FOSP01000001.1"/>
</dbReference>
<evidence type="ECO:0000313" key="2">
    <source>
        <dbReference type="EMBL" id="SFK18631.1"/>
    </source>
</evidence>
<keyword evidence="1" id="KW-0732">Signal</keyword>
<dbReference type="Gene3D" id="1.25.40.10">
    <property type="entry name" value="Tetratricopeptide repeat domain"/>
    <property type="match status" value="1"/>
</dbReference>
<proteinExistence type="predicted"/>
<evidence type="ECO:0000256" key="1">
    <source>
        <dbReference type="SAM" id="SignalP"/>
    </source>
</evidence>
<gene>
    <name evidence="2" type="ORF">SAMN05216302_1001281</name>
</gene>
<accession>A0A1I3XHT9</accession>
<dbReference type="InterPro" id="IPR031823">
    <property type="entry name" value="TatT"/>
</dbReference>
<dbReference type="SUPFAM" id="SSF48452">
    <property type="entry name" value="TPR-like"/>
    <property type="match status" value="1"/>
</dbReference>
<dbReference type="Proteomes" id="UP000199533">
    <property type="component" value="Unassembled WGS sequence"/>
</dbReference>
<dbReference type="InterPro" id="IPR011990">
    <property type="entry name" value="TPR-like_helical_dom_sf"/>
</dbReference>